<organism evidence="1 2">
    <name type="scientific">Bacteriovorax stolpii</name>
    <name type="common">Bdellovibrio stolpii</name>
    <dbReference type="NCBI Taxonomy" id="960"/>
    <lineage>
        <taxon>Bacteria</taxon>
        <taxon>Pseudomonadati</taxon>
        <taxon>Bdellovibrionota</taxon>
        <taxon>Bacteriovoracia</taxon>
        <taxon>Bacteriovoracales</taxon>
        <taxon>Bacteriovoracaceae</taxon>
        <taxon>Bacteriovorax</taxon>
    </lineage>
</organism>
<accession>A0A2K9NSD1</accession>
<protein>
    <submittedName>
        <fullName evidence="1">Uncharacterized protein</fullName>
    </submittedName>
</protein>
<dbReference type="EMBL" id="CP025704">
    <property type="protein sequence ID" value="AUN98397.1"/>
    <property type="molecule type" value="Genomic_DNA"/>
</dbReference>
<name>A0A2K9NSD1_BACTC</name>
<gene>
    <name evidence="1" type="ORF">C0V70_09820</name>
</gene>
<dbReference type="Proteomes" id="UP000235584">
    <property type="component" value="Chromosome"/>
</dbReference>
<evidence type="ECO:0000313" key="2">
    <source>
        <dbReference type="Proteomes" id="UP000235584"/>
    </source>
</evidence>
<dbReference type="KEGG" id="bsto:C0V70_09820"/>
<sequence>MKSIVLLAMLSSVSAYAEFDETLIQPPLKESNEVELNGISCRTRNHNRWDICYDIDRNNNYNETSFKFQNNGINKIVPMEGFGVGRDFEFQFQDMARSDLGLLVWDSPDEVESHAHLKMMYFFPRNILPAIRYESDAEKDLVIVTLPTEEEVVFNGKTKEIISGALTEGPIKQTSNGTAIAPDVQYNGKGVVVEAAAVADWPVGFEGEKASKIVSVKKKGQKTCLIPGKELWFTDHSKGGNVFFNKKLISNEAFDKFLKGRCGFGIY</sequence>
<evidence type="ECO:0000313" key="1">
    <source>
        <dbReference type="EMBL" id="AUN98397.1"/>
    </source>
</evidence>
<proteinExistence type="predicted"/>
<dbReference type="AlphaFoldDB" id="A0A2K9NSD1"/>
<dbReference type="RefSeq" id="WP_102243688.1">
    <property type="nucleotide sequence ID" value="NZ_CP025704.1"/>
</dbReference>
<keyword evidence="2" id="KW-1185">Reference proteome</keyword>
<reference evidence="1 2" key="1">
    <citation type="submission" date="2018-01" db="EMBL/GenBank/DDBJ databases">
        <title>Complete genome sequence of Bacteriovorax stolpii DSM12778.</title>
        <authorList>
            <person name="Tang B."/>
            <person name="Chang J."/>
        </authorList>
    </citation>
    <scope>NUCLEOTIDE SEQUENCE [LARGE SCALE GENOMIC DNA]</scope>
    <source>
        <strain evidence="1 2">DSM 12778</strain>
    </source>
</reference>